<reference evidence="1 2" key="1">
    <citation type="submission" date="2014-04" db="EMBL/GenBank/DDBJ databases">
        <title>Comparative Genomics of Cryptosporidium Species.</title>
        <authorList>
            <person name="Silva J.C."/>
            <person name="Su Q."/>
            <person name="Chalmers R."/>
            <person name="Chibucos M.C."/>
            <person name="Elwin K."/>
            <person name="Godinez A."/>
            <person name="Guo F."/>
            <person name="Huynh K."/>
            <person name="Orvis J."/>
            <person name="Ott S."/>
            <person name="Sadzewicz L."/>
            <person name="Sengamalay N."/>
            <person name="Shetty A."/>
            <person name="Sun M."/>
            <person name="Tallon L."/>
            <person name="Xiao L."/>
            <person name="Zhang H."/>
            <person name="Fraser C.M."/>
            <person name="Zhu G."/>
            <person name="Kissinger J."/>
            <person name="Widmer G."/>
        </authorList>
    </citation>
    <scope>NUCLEOTIDE SEQUENCE [LARGE SCALE GENOMIC DNA]</scope>
    <source>
        <strain evidence="1 2">UKMEL1</strain>
    </source>
</reference>
<dbReference type="VEuPathDB" id="CryptoDB:CmeUKMEL1_06785"/>
<keyword evidence="2" id="KW-1185">Reference proteome</keyword>
<organism evidence="1 2">
    <name type="scientific">Cryptosporidium meleagridis</name>
    <dbReference type="NCBI Taxonomy" id="93969"/>
    <lineage>
        <taxon>Eukaryota</taxon>
        <taxon>Sar</taxon>
        <taxon>Alveolata</taxon>
        <taxon>Apicomplexa</taxon>
        <taxon>Conoidasida</taxon>
        <taxon>Coccidia</taxon>
        <taxon>Eucoccidiorida</taxon>
        <taxon>Eimeriorina</taxon>
        <taxon>Cryptosporidiidae</taxon>
        <taxon>Cryptosporidium</taxon>
    </lineage>
</organism>
<protein>
    <submittedName>
        <fullName evidence="1">Uncharacterized protein</fullName>
    </submittedName>
</protein>
<evidence type="ECO:0000313" key="2">
    <source>
        <dbReference type="Proteomes" id="UP000236928"/>
    </source>
</evidence>
<sequence>MKPNLECKLLLKTNTYLPEIPNYWLDSTNFPTFDGNTYEIKSKEINTLDAVIDSTQISNGPFTSACYSEDGEILAVSNLEGIYILGSYTRTCFAAIPFGLLKKELKIEDSEPLICNDIYIFGRNYLLGALFSEYIIFWDLFPKKFNSYECYLPNCIGSFSNKDLFLHINQKQQLYNYLPPQYLSMIDPGDFERNKFVSIQGIKILKTNHEKDVTKAESQNTIIIEFVLELFNTLPLLVQTKIKYITQNELKNELSNKSSIQQELKIHSVSSIFPDYMLNNISTKYVDFKNNNKLVSLTVFEKEDRRIYSSFVIIGETNILLVFDEFKNILSFKTIPSYGKRHNKYLYSCNLQFNKDGDILVLQYSDRFTVYSLRQMDDSNYSIGFGGDSDLKQVNDSTENENYDDTDDENDPEYLTILGIKSEKYVPAIKIKLLYSYSQVIQKEWITSISIYNEKVYDSHQICTGKLYGPISQLYPCGVLAITTISSNGQSFYYLMKTCSYSDDRSYVTNSLNIKCNHYCNDNTGSNMIIWKLELTKLNGVRKIIWQPGDSICLAIQFSEKLKNTKLMYDDYYEMNSKNASLLTDIDKNNIFGKIFFIESRRSNDDLLLWSRLMEDFIAIHKNKEYIEKEDEFDKADEKQDNSKLENIKKTFLDEYYKVVSKQDTYQHSNSEILIQEFSGDLHEFNKNLDEKVYWFDINRKI</sequence>
<dbReference type="EMBL" id="JIBK01000012">
    <property type="protein sequence ID" value="POM83316.1"/>
    <property type="molecule type" value="Genomic_DNA"/>
</dbReference>
<accession>A0A2P4YZZ2</accession>
<dbReference type="OrthoDB" id="337589at2759"/>
<gene>
    <name evidence="1" type="ORF">CmeUKMEL1_06785</name>
</gene>
<dbReference type="AlphaFoldDB" id="A0A2P4YZZ2"/>
<comment type="caution">
    <text evidence="1">The sequence shown here is derived from an EMBL/GenBank/DDBJ whole genome shotgun (WGS) entry which is preliminary data.</text>
</comment>
<dbReference type="Proteomes" id="UP000236928">
    <property type="component" value="Unassembled WGS sequence"/>
</dbReference>
<evidence type="ECO:0000313" key="1">
    <source>
        <dbReference type="EMBL" id="POM83316.1"/>
    </source>
</evidence>
<name>A0A2P4YZZ2_9CRYT</name>
<proteinExistence type="predicted"/>